<evidence type="ECO:0000256" key="5">
    <source>
        <dbReference type="ARBA" id="ARBA00023242"/>
    </source>
</evidence>
<feature type="region of interest" description="Disordered" evidence="6">
    <location>
        <begin position="274"/>
        <end position="293"/>
    </location>
</feature>
<keyword evidence="5" id="KW-0539">Nucleus</keyword>
<dbReference type="AlphaFoldDB" id="A0A8K0GV90"/>
<keyword evidence="3" id="KW-0238">DNA-binding</keyword>
<gene>
    <name evidence="8" type="ORF">FNV43_RR17216</name>
</gene>
<reference evidence="8" key="1">
    <citation type="submission" date="2020-03" db="EMBL/GenBank/DDBJ databases">
        <title>A high-quality chromosome-level genome assembly of a woody plant with both climbing and erect habits, Rhamnella rubrinervis.</title>
        <authorList>
            <person name="Lu Z."/>
            <person name="Yang Y."/>
            <person name="Zhu X."/>
            <person name="Sun Y."/>
        </authorList>
    </citation>
    <scope>NUCLEOTIDE SEQUENCE</scope>
    <source>
        <strain evidence="8">BYM</strain>
        <tissue evidence="8">Leaf</tissue>
    </source>
</reference>
<dbReference type="GO" id="GO:0005634">
    <property type="term" value="C:nucleus"/>
    <property type="evidence" value="ECO:0007669"/>
    <property type="project" value="UniProtKB-SubCell"/>
</dbReference>
<dbReference type="PANTHER" id="PTHR31391:SF135">
    <property type="entry name" value="B3 DOMAIN-CONTAINING PROTEIN OS01G0234100-LIKE ISOFORM X1"/>
    <property type="match status" value="1"/>
</dbReference>
<name>A0A8K0GV90_9ROSA</name>
<evidence type="ECO:0000259" key="7">
    <source>
        <dbReference type="PROSITE" id="PS50863"/>
    </source>
</evidence>
<keyword evidence="9" id="KW-1185">Reference proteome</keyword>
<dbReference type="OrthoDB" id="1909330at2759"/>
<dbReference type="PROSITE" id="PS50863">
    <property type="entry name" value="B3"/>
    <property type="match status" value="1"/>
</dbReference>
<organism evidence="8 9">
    <name type="scientific">Rhamnella rubrinervis</name>
    <dbReference type="NCBI Taxonomy" id="2594499"/>
    <lineage>
        <taxon>Eukaryota</taxon>
        <taxon>Viridiplantae</taxon>
        <taxon>Streptophyta</taxon>
        <taxon>Embryophyta</taxon>
        <taxon>Tracheophyta</taxon>
        <taxon>Spermatophyta</taxon>
        <taxon>Magnoliopsida</taxon>
        <taxon>eudicotyledons</taxon>
        <taxon>Gunneridae</taxon>
        <taxon>Pentapetalae</taxon>
        <taxon>rosids</taxon>
        <taxon>fabids</taxon>
        <taxon>Rosales</taxon>
        <taxon>Rhamnaceae</taxon>
        <taxon>rhamnoid group</taxon>
        <taxon>Rhamneae</taxon>
        <taxon>Rhamnella</taxon>
    </lineage>
</organism>
<protein>
    <recommendedName>
        <fullName evidence="7">TF-B3 domain-containing protein</fullName>
    </recommendedName>
</protein>
<accession>A0A8K0GV90</accession>
<dbReference type="PANTHER" id="PTHR31391">
    <property type="entry name" value="B3 DOMAIN-CONTAINING PROTEIN OS11G0197600-RELATED"/>
    <property type="match status" value="1"/>
</dbReference>
<sequence>MVRGVEKEELPTEDGDVTLAQLSRTPKSKPSVSLSLSFGSQSLNFGSAKPKKPNVEEENFSKITKVSSSRVKINFASSGHVGKSLSSKQNMVTSGASGQAKSSAVIRAQEVLSNLGPEFPSFVKSLVRSHVASCFWMGLPGQFCKTHLPVKDTTITLEDESGRQYQLKYIAYKTGLSAGWRQFAAGHNLIEGDVLVFQLVEPTKFKVYIIRPNDLTEVDGALGLLNLDAQIKHDDAGDAEMGAIACNNTNRKRLKSLPLAVVEKKKKKTVLPISVPKPAEQSENDSEEVGSEVLEGSKLSRPAVNFKDIKSFENFSILVDGLLLDSELPEDTRRMYYKLCCCQNAFLHGDVIKGLNQKLIVGTIYETVNIANAIKSCKLTTPQGDFAAWDKSLNAFELLGMNVGFLRARLCQLADLAYESRDAVVAKKYIEAKMERSQAETGIRNIEKKLVDLKKACERFGAAIESLGSQAEIDELKFKEEVNAPW</sequence>
<comment type="subcellular location">
    <subcellularLocation>
        <location evidence="1">Nucleus</location>
    </subcellularLocation>
</comment>
<dbReference type="InterPro" id="IPR003340">
    <property type="entry name" value="B3_DNA-bd"/>
</dbReference>
<feature type="compositionally biased region" description="Low complexity" evidence="6">
    <location>
        <begin position="28"/>
        <end position="47"/>
    </location>
</feature>
<proteinExistence type="predicted"/>
<feature type="compositionally biased region" description="Basic and acidic residues" evidence="6">
    <location>
        <begin position="1"/>
        <end position="10"/>
    </location>
</feature>
<dbReference type="Proteomes" id="UP000796880">
    <property type="component" value="Unassembled WGS sequence"/>
</dbReference>
<keyword evidence="2" id="KW-0805">Transcription regulation</keyword>
<evidence type="ECO:0000256" key="2">
    <source>
        <dbReference type="ARBA" id="ARBA00023015"/>
    </source>
</evidence>
<dbReference type="SMART" id="SM01019">
    <property type="entry name" value="B3"/>
    <property type="match status" value="1"/>
</dbReference>
<dbReference type="Gene3D" id="2.40.330.10">
    <property type="entry name" value="DNA-binding pseudobarrel domain"/>
    <property type="match status" value="1"/>
</dbReference>
<dbReference type="GO" id="GO:0003677">
    <property type="term" value="F:DNA binding"/>
    <property type="evidence" value="ECO:0007669"/>
    <property type="project" value="UniProtKB-KW"/>
</dbReference>
<dbReference type="SUPFAM" id="SSF101936">
    <property type="entry name" value="DNA-binding pseudobarrel domain"/>
    <property type="match status" value="1"/>
</dbReference>
<comment type="caution">
    <text evidence="8">The sequence shown here is derived from an EMBL/GenBank/DDBJ whole genome shotgun (WGS) entry which is preliminary data.</text>
</comment>
<feature type="domain" description="TF-B3" evidence="7">
    <location>
        <begin position="122"/>
        <end position="213"/>
    </location>
</feature>
<dbReference type="InterPro" id="IPR044837">
    <property type="entry name" value="REM16-like"/>
</dbReference>
<dbReference type="EMBL" id="VOIH02000008">
    <property type="protein sequence ID" value="KAF3438941.1"/>
    <property type="molecule type" value="Genomic_DNA"/>
</dbReference>
<evidence type="ECO:0000313" key="9">
    <source>
        <dbReference type="Proteomes" id="UP000796880"/>
    </source>
</evidence>
<keyword evidence="4" id="KW-0804">Transcription</keyword>
<evidence type="ECO:0000256" key="6">
    <source>
        <dbReference type="SAM" id="MobiDB-lite"/>
    </source>
</evidence>
<evidence type="ECO:0000256" key="4">
    <source>
        <dbReference type="ARBA" id="ARBA00023163"/>
    </source>
</evidence>
<evidence type="ECO:0000313" key="8">
    <source>
        <dbReference type="EMBL" id="KAF3438941.1"/>
    </source>
</evidence>
<evidence type="ECO:0000256" key="3">
    <source>
        <dbReference type="ARBA" id="ARBA00023125"/>
    </source>
</evidence>
<evidence type="ECO:0000256" key="1">
    <source>
        <dbReference type="ARBA" id="ARBA00004123"/>
    </source>
</evidence>
<dbReference type="Pfam" id="PF02362">
    <property type="entry name" value="B3"/>
    <property type="match status" value="1"/>
</dbReference>
<feature type="region of interest" description="Disordered" evidence="6">
    <location>
        <begin position="1"/>
        <end position="56"/>
    </location>
</feature>
<dbReference type="CDD" id="cd10017">
    <property type="entry name" value="B3_DNA"/>
    <property type="match status" value="1"/>
</dbReference>
<dbReference type="InterPro" id="IPR015300">
    <property type="entry name" value="DNA-bd_pseudobarrel_sf"/>
</dbReference>